<dbReference type="PaxDb" id="214684-A0A0S2LIY6"/>
<dbReference type="KEGG" id="cne:CNJ02555"/>
<evidence type="ECO:0000313" key="3">
    <source>
        <dbReference type="Proteomes" id="UP000002149"/>
    </source>
</evidence>
<dbReference type="AlphaFoldDB" id="A0A0S2LIY6"/>
<feature type="compositionally biased region" description="Polar residues" evidence="1">
    <location>
        <begin position="326"/>
        <end position="349"/>
    </location>
</feature>
<gene>
    <name evidence="2" type="ordered locus">CNJ02555</name>
</gene>
<dbReference type="VEuPathDB" id="FungiDB:CNJ02555"/>
<dbReference type="OrthoDB" id="2573938at2759"/>
<dbReference type="RefSeq" id="XP_024514457.1">
    <property type="nucleotide sequence ID" value="XM_024658778.1"/>
</dbReference>
<organism evidence="2 3">
    <name type="scientific">Cryptococcus deneoformans (strain JEC21 / ATCC MYA-565)</name>
    <name type="common">Cryptococcus neoformans var. neoformans serotype D</name>
    <dbReference type="NCBI Taxonomy" id="214684"/>
    <lineage>
        <taxon>Eukaryota</taxon>
        <taxon>Fungi</taxon>
        <taxon>Dikarya</taxon>
        <taxon>Basidiomycota</taxon>
        <taxon>Agaricomycotina</taxon>
        <taxon>Tremellomycetes</taxon>
        <taxon>Tremellales</taxon>
        <taxon>Cryptococcaceae</taxon>
        <taxon>Cryptococcus</taxon>
        <taxon>Cryptococcus neoformans species complex</taxon>
    </lineage>
</organism>
<dbReference type="EMBL" id="AE017350">
    <property type="protein sequence ID" value="ALO60918.1"/>
    <property type="molecule type" value="Genomic_DNA"/>
</dbReference>
<dbReference type="InParanoid" id="A0A0S2LIY6"/>
<sequence>MRASHFSTLFIKSVFKTSSSSPASSSSPLKLTASHYTLSTIISDVKKMKKASVVVVLQLDGEENDEKETFLGEFESKVAACEPLEQDKAYEKISVPVESINSVQVSTCTSTNIKTSFESIQGKTSASTSTETSLPVSKLNDLDHDPFGTSPVKVQVVRSYNYLGVSDKLRSFPPVRPNSIQANEDVKEVMKAFMDHYKPKHASETSEATVSPVTIVSHNNAARTASRDIDSVSTTTYVPYTEDDDTAAFTVIPAGTPTHGHEKSDSIDFIFTMYLRMSDDELSFRDRSTTFSPLFDEAGITSSVQHDSTAEEGFAVITTPEANEISPETSTASEDHASSNNGSFTTSHDSTIEDSPAYSLPAFMTFTSIDTAPLGLSLPIPTFPEESYYASSSAMSIRDIIVTPNHSIDSADHFTIRKALTDNKNASSKDAFVVVPSALFENNERKYSLPSIQRFRTAQQSIRNYRHTEKVPPRFTAARQRYGRNSSNGGKERSDKEPQDTIETPALNAKPRLSLASSLERDFKPVRQSSKSYKVNRMTPVKSSQASDLPRRFVLADRFSLGF</sequence>
<protein>
    <submittedName>
        <fullName evidence="2">Uncharacterized protein</fullName>
    </submittedName>
</protein>
<dbReference type="Proteomes" id="UP000002149">
    <property type="component" value="Chromosome 10"/>
</dbReference>
<name>A0A0S2LIY6_CRYD1</name>
<feature type="region of interest" description="Disordered" evidence="1">
    <location>
        <begin position="321"/>
        <end position="351"/>
    </location>
</feature>
<keyword evidence="3" id="KW-1185">Reference proteome</keyword>
<evidence type="ECO:0000256" key="1">
    <source>
        <dbReference type="SAM" id="MobiDB-lite"/>
    </source>
</evidence>
<proteinExistence type="predicted"/>
<feature type="region of interest" description="Disordered" evidence="1">
    <location>
        <begin position="463"/>
        <end position="508"/>
    </location>
</feature>
<feature type="compositionally biased region" description="Basic and acidic residues" evidence="1">
    <location>
        <begin position="490"/>
        <end position="499"/>
    </location>
</feature>
<reference evidence="2 3" key="1">
    <citation type="journal article" date="2005" name="Science">
        <title>The genome of the basidiomycetous yeast and human pathogen Cryptococcus neoformans.</title>
        <authorList>
            <person name="Loftus B.J."/>
            <person name="Fung E."/>
            <person name="Roncaglia P."/>
            <person name="Rowley D."/>
            <person name="Amedeo P."/>
            <person name="Bruno D."/>
            <person name="Vamathevan J."/>
            <person name="Miranda M."/>
            <person name="Anderson I.J."/>
            <person name="Fraser J.A."/>
            <person name="Allen J.E."/>
            <person name="Bosdet I.E."/>
            <person name="Brent M.R."/>
            <person name="Chiu R."/>
            <person name="Doering T.L."/>
            <person name="Donlin M.J."/>
            <person name="D'Souza C.A."/>
            <person name="Fox D.S."/>
            <person name="Grinberg V."/>
            <person name="Fu J."/>
            <person name="Fukushima M."/>
            <person name="Haas B.J."/>
            <person name="Huang J.C."/>
            <person name="Janbon G."/>
            <person name="Jones S.J."/>
            <person name="Koo H.L."/>
            <person name="Krzywinski M.I."/>
            <person name="Kwon-Chung J.K."/>
            <person name="Lengeler K.B."/>
            <person name="Maiti R."/>
            <person name="Marra M.A."/>
            <person name="Marra R.E."/>
            <person name="Mathewson C.A."/>
            <person name="Mitchell T.G."/>
            <person name="Pertea M."/>
            <person name="Riggs F.R."/>
            <person name="Salzberg S.L."/>
            <person name="Schein J.E."/>
            <person name="Shvartsbeyn A."/>
            <person name="Shin H."/>
            <person name="Shumway M."/>
            <person name="Specht C.A."/>
            <person name="Suh B.B."/>
            <person name="Tenney A."/>
            <person name="Utterback T.R."/>
            <person name="Wickes B.L."/>
            <person name="Wortman J.R."/>
            <person name="Wye N.H."/>
            <person name="Kronstad J.W."/>
            <person name="Lodge J.K."/>
            <person name="Heitman J."/>
            <person name="Davis R.W."/>
            <person name="Fraser C.M."/>
            <person name="Hyman R.W."/>
        </authorList>
    </citation>
    <scope>NUCLEOTIDE SEQUENCE [LARGE SCALE GENOMIC DNA]</scope>
    <source>
        <strain evidence="3">JEC21 / ATCC MYA-565</strain>
    </source>
</reference>
<dbReference type="GeneID" id="36393075"/>
<accession>A0A0S2LIY6</accession>
<evidence type="ECO:0000313" key="2">
    <source>
        <dbReference type="EMBL" id="ALO60918.1"/>
    </source>
</evidence>